<dbReference type="InterPro" id="IPR001881">
    <property type="entry name" value="EGF-like_Ca-bd_dom"/>
</dbReference>
<dbReference type="InterPro" id="IPR000152">
    <property type="entry name" value="EGF-type_Asp/Asn_hydroxyl_site"/>
</dbReference>
<evidence type="ECO:0000256" key="4">
    <source>
        <dbReference type="ARBA" id="ARBA00012706"/>
    </source>
</evidence>
<keyword evidence="8" id="KW-0378">Hydrolase</keyword>
<dbReference type="EMBL" id="JALJOT010000002">
    <property type="protein sequence ID" value="KAK9917687.1"/>
    <property type="molecule type" value="Genomic_DNA"/>
</dbReference>
<dbReference type="Pfam" id="PF26410">
    <property type="entry name" value="GH5_mannosidase"/>
    <property type="match status" value="1"/>
</dbReference>
<gene>
    <name evidence="14" type="ORF">WJX75_007185</name>
</gene>
<dbReference type="InterPro" id="IPR000742">
    <property type="entry name" value="EGF"/>
</dbReference>
<evidence type="ECO:0000256" key="5">
    <source>
        <dbReference type="ARBA" id="ARBA00022525"/>
    </source>
</evidence>
<feature type="domain" description="EGF-like" evidence="13">
    <location>
        <begin position="446"/>
        <end position="486"/>
    </location>
</feature>
<evidence type="ECO:0000313" key="15">
    <source>
        <dbReference type="Proteomes" id="UP001491310"/>
    </source>
</evidence>
<dbReference type="InterPro" id="IPR018097">
    <property type="entry name" value="EGF_Ca-bd_CS"/>
</dbReference>
<dbReference type="Pfam" id="PF07645">
    <property type="entry name" value="EGF_CA"/>
    <property type="match status" value="1"/>
</dbReference>
<dbReference type="PROSITE" id="PS00010">
    <property type="entry name" value="ASX_HYDROXYL"/>
    <property type="match status" value="1"/>
</dbReference>
<dbReference type="PROSITE" id="PS50026">
    <property type="entry name" value="EGF_3"/>
    <property type="match status" value="1"/>
</dbReference>
<comment type="catalytic activity">
    <reaction evidence="1">
        <text>Random hydrolysis of (1-&gt;4)-beta-D-mannosidic linkages in mannans, galactomannans and glucomannans.</text>
        <dbReference type="EC" id="3.2.1.78"/>
    </reaction>
</comment>
<evidence type="ECO:0000259" key="13">
    <source>
        <dbReference type="PROSITE" id="PS50026"/>
    </source>
</evidence>
<dbReference type="InterPro" id="IPR001547">
    <property type="entry name" value="Glyco_hydro_5"/>
</dbReference>
<dbReference type="InterPro" id="IPR003609">
    <property type="entry name" value="Pan_app"/>
</dbReference>
<feature type="region of interest" description="Disordered" evidence="12">
    <location>
        <begin position="589"/>
        <end position="616"/>
    </location>
</feature>
<dbReference type="InterPro" id="IPR045053">
    <property type="entry name" value="MAN-like"/>
</dbReference>
<dbReference type="SUPFAM" id="SSF51445">
    <property type="entry name" value="(Trans)glycosidases"/>
    <property type="match status" value="1"/>
</dbReference>
<evidence type="ECO:0000256" key="9">
    <source>
        <dbReference type="ARBA" id="ARBA00023157"/>
    </source>
</evidence>
<feature type="compositionally biased region" description="Pro residues" evidence="12">
    <location>
        <begin position="605"/>
        <end position="616"/>
    </location>
</feature>
<comment type="caution">
    <text evidence="14">The sequence shown here is derived from an EMBL/GenBank/DDBJ whole genome shotgun (WGS) entry which is preliminary data.</text>
</comment>
<dbReference type="Proteomes" id="UP001491310">
    <property type="component" value="Unassembled WGS sequence"/>
</dbReference>
<evidence type="ECO:0000256" key="7">
    <source>
        <dbReference type="ARBA" id="ARBA00022729"/>
    </source>
</evidence>
<dbReference type="PROSITE" id="PS01187">
    <property type="entry name" value="EGF_CA"/>
    <property type="match status" value="1"/>
</dbReference>
<organism evidence="14 15">
    <name type="scientific">Coccomyxa subellipsoidea</name>
    <dbReference type="NCBI Taxonomy" id="248742"/>
    <lineage>
        <taxon>Eukaryota</taxon>
        <taxon>Viridiplantae</taxon>
        <taxon>Chlorophyta</taxon>
        <taxon>core chlorophytes</taxon>
        <taxon>Trebouxiophyceae</taxon>
        <taxon>Trebouxiophyceae incertae sedis</taxon>
        <taxon>Coccomyxaceae</taxon>
        <taxon>Coccomyxa</taxon>
    </lineage>
</organism>
<dbReference type="Gene3D" id="2.10.25.10">
    <property type="entry name" value="Laminin"/>
    <property type="match status" value="1"/>
</dbReference>
<comment type="caution">
    <text evidence="11">Lacks conserved residue(s) required for the propagation of feature annotation.</text>
</comment>
<dbReference type="InterPro" id="IPR017853">
    <property type="entry name" value="GH"/>
</dbReference>
<evidence type="ECO:0000256" key="8">
    <source>
        <dbReference type="ARBA" id="ARBA00022801"/>
    </source>
</evidence>
<dbReference type="EC" id="3.2.1.78" evidence="4"/>
<evidence type="ECO:0000313" key="14">
    <source>
        <dbReference type="EMBL" id="KAK9917687.1"/>
    </source>
</evidence>
<evidence type="ECO:0000256" key="12">
    <source>
        <dbReference type="SAM" id="MobiDB-lite"/>
    </source>
</evidence>
<keyword evidence="9" id="KW-1015">Disulfide bond</keyword>
<evidence type="ECO:0000256" key="1">
    <source>
        <dbReference type="ARBA" id="ARBA00001678"/>
    </source>
</evidence>
<evidence type="ECO:0000256" key="6">
    <source>
        <dbReference type="ARBA" id="ARBA00022536"/>
    </source>
</evidence>
<proteinExistence type="inferred from homology"/>
<protein>
    <recommendedName>
        <fullName evidence="4">mannan endo-1,4-beta-mannosidase</fullName>
        <ecNumber evidence="4">3.2.1.78</ecNumber>
    </recommendedName>
</protein>
<name>A0ABR2Z165_9CHLO</name>
<keyword evidence="6 11" id="KW-0245">EGF-like domain</keyword>
<dbReference type="Pfam" id="PF00024">
    <property type="entry name" value="PAN_1"/>
    <property type="match status" value="1"/>
</dbReference>
<comment type="subcellular location">
    <subcellularLocation>
        <location evidence="2">Secreted</location>
    </subcellularLocation>
</comment>
<keyword evidence="10" id="KW-0326">Glycosidase</keyword>
<accession>A0ABR2Z165</accession>
<sequence>MGVPDCRGGEVVPVGDYFATVNSDGNFEIGCKTIYPAIWNQWEVIESGAGAPQLLGASLPAGKTGPQLIRDHMDAAVAAGFTVMRAWSHGVTPNYALQTAPGVYNEAMFRGLDYALDEAQQRNIKVILAFVDNWQQTGGVDEYVKWTGDPTKTHKDFYTDPVIMGWYKDYVKTVINRVNTINGRTYGNDPTIFAWDLLNEARCQKCPNNTIAKWVGEMAPYVKSLDPNHLLTLGEEGFYSTSTRRLESNPGADSGATWPSQEGQDFIADHASPSIDFATIHSWIDNWQDVSEDFQRWWIRTHVQVAWGTVKKPLILEEFGKWLNSSVNATMEERNKYFGIVYDECQNNMDLQGSPLKGVGFWEWFAPGQQGPTSEGGGQGLYGIYESDATFDLIKKNVAYLNSKSTPSPAGCKPKTAQSVPSSNCTSSQVKGLPGTGFEGPQCNVDINECVRGTHNCAANSTCVNTVGSFSCQCWRGFTGDGTQCDPTPAIEQLESAYSSEATQGPLICDIKYPMIAPGFVYDPTGSIQKNAFKNGKQDGVGNSAPILSLTQCLLACESAPGCSAVVYSPGDQNCFLKGCPSEYAVTCPEPPSPGSPGGPGGPTQAPPAPPSPPAAPCTLQPWQCPQVTAAYYNYYSKQRYNYACTFVQDNPGIAFAAAPNSKVSPHYSPGSGNNVSTLSTLPGTLPGLAPDEAPSSLGAALVQAHNHAGILHVL</sequence>
<dbReference type="CDD" id="cd00054">
    <property type="entry name" value="EGF_CA"/>
    <property type="match status" value="1"/>
</dbReference>
<keyword evidence="5" id="KW-0964">Secreted</keyword>
<dbReference type="Gene3D" id="3.50.4.10">
    <property type="entry name" value="Hepatocyte Growth Factor"/>
    <property type="match status" value="1"/>
</dbReference>
<dbReference type="SMART" id="SM00179">
    <property type="entry name" value="EGF_CA"/>
    <property type="match status" value="1"/>
</dbReference>
<dbReference type="InterPro" id="IPR049883">
    <property type="entry name" value="NOTCH1_EGF-like"/>
</dbReference>
<dbReference type="SUPFAM" id="SSF57196">
    <property type="entry name" value="EGF/Laminin"/>
    <property type="match status" value="1"/>
</dbReference>
<dbReference type="Gene3D" id="3.20.20.80">
    <property type="entry name" value="Glycosidases"/>
    <property type="match status" value="1"/>
</dbReference>
<dbReference type="PANTHER" id="PTHR31451">
    <property type="match status" value="1"/>
</dbReference>
<evidence type="ECO:0000256" key="11">
    <source>
        <dbReference type="PROSITE-ProRule" id="PRU00076"/>
    </source>
</evidence>
<comment type="similarity">
    <text evidence="3">Belongs to the glycosyl hydrolase 5 (cellulase A) family.</text>
</comment>
<keyword evidence="7" id="KW-0732">Signal</keyword>
<dbReference type="PANTHER" id="PTHR31451:SF39">
    <property type="entry name" value="MANNAN ENDO-1,4-BETA-MANNOSIDASE 1"/>
    <property type="match status" value="1"/>
</dbReference>
<evidence type="ECO:0000256" key="10">
    <source>
        <dbReference type="ARBA" id="ARBA00023295"/>
    </source>
</evidence>
<keyword evidence="15" id="KW-1185">Reference proteome</keyword>
<evidence type="ECO:0000256" key="2">
    <source>
        <dbReference type="ARBA" id="ARBA00004613"/>
    </source>
</evidence>
<evidence type="ECO:0000256" key="3">
    <source>
        <dbReference type="ARBA" id="ARBA00005641"/>
    </source>
</evidence>
<dbReference type="PROSITE" id="PS01186">
    <property type="entry name" value="EGF_2"/>
    <property type="match status" value="1"/>
</dbReference>
<reference evidence="14 15" key="1">
    <citation type="journal article" date="2024" name="Nat. Commun.">
        <title>Phylogenomics reveals the evolutionary origins of lichenization in chlorophyte algae.</title>
        <authorList>
            <person name="Puginier C."/>
            <person name="Libourel C."/>
            <person name="Otte J."/>
            <person name="Skaloud P."/>
            <person name="Haon M."/>
            <person name="Grisel S."/>
            <person name="Petersen M."/>
            <person name="Berrin J.G."/>
            <person name="Delaux P.M."/>
            <person name="Dal Grande F."/>
            <person name="Keller J."/>
        </authorList>
    </citation>
    <scope>NUCLEOTIDE SEQUENCE [LARGE SCALE GENOMIC DNA]</scope>
    <source>
        <strain evidence="14 15">SAG 216-7</strain>
    </source>
</reference>